<dbReference type="InterPro" id="IPR018289">
    <property type="entry name" value="MULE_transposase_dom"/>
</dbReference>
<dbReference type="Gene3D" id="3.30.497.10">
    <property type="entry name" value="Antithrombin, subunit I, domain 2"/>
    <property type="match status" value="1"/>
</dbReference>
<dbReference type="Proteomes" id="UP000235145">
    <property type="component" value="Unassembled WGS sequence"/>
</dbReference>
<sequence>MSHTLYTLTTNANASRLYQRQREDYDLIVKTKEVATYFHTTHGIHKFGDANGYESSESNDIDFYVDYDNILDEVGGKNDNVVHEENEVGELNEVLNNEAHLRMKKTIKAIQRAHENDEVNVAERFYILQTFKTTQEFKERVKLHAIETRRELDFEKNDKNRVRVVCRGTIPKLGNLDNSREVQQEVNNEDEEKCPWSLYAKQLQHDYQVGLSNMKVFRAKTEALNQVQGDYVGQYALLRDYVLELQKHNPDTTVKIDVESKSNPNAETRTFKRIYICLGPLKKDLLLEEETFLVSMSCILVMLGIDGNNGTFPLAYAVVESESTNSWTWFLTCLSDDLGLGTNSNFTFMTDRQKLFPCVEHHYCLCHIHENMKANWRAKQFKDLLWDCFQRSMEELRKLNNDVYEWLKNIPPQHWSRSHFTSRAHTYTMLNNMCESLNSKIVEGRDVPIITCLEYIKEYLMKKTIIHMICLTTATTSIDLKPNTTTCKQLSQKTNPS</sequence>
<reference evidence="2 3" key="1">
    <citation type="journal article" date="2017" name="Nat. Commun.">
        <title>Genome assembly with in vitro proximity ligation data and whole-genome triplication in lettuce.</title>
        <authorList>
            <person name="Reyes-Chin-Wo S."/>
            <person name="Wang Z."/>
            <person name="Yang X."/>
            <person name="Kozik A."/>
            <person name="Arikit S."/>
            <person name="Song C."/>
            <person name="Xia L."/>
            <person name="Froenicke L."/>
            <person name="Lavelle D.O."/>
            <person name="Truco M.J."/>
            <person name="Xia R."/>
            <person name="Zhu S."/>
            <person name="Xu C."/>
            <person name="Xu H."/>
            <person name="Xu X."/>
            <person name="Cox K."/>
            <person name="Korf I."/>
            <person name="Meyers B.C."/>
            <person name="Michelmore R.W."/>
        </authorList>
    </citation>
    <scope>NUCLEOTIDE SEQUENCE [LARGE SCALE GENOMIC DNA]</scope>
    <source>
        <strain evidence="3">cv. Salinas</strain>
        <tissue evidence="2">Seedlings</tissue>
    </source>
</reference>
<dbReference type="InterPro" id="IPR042178">
    <property type="entry name" value="Serpin_sf_1"/>
</dbReference>
<protein>
    <recommendedName>
        <fullName evidence="1">MULE transposase domain-containing protein</fullName>
    </recommendedName>
</protein>
<dbReference type="EMBL" id="NBSK02000001">
    <property type="protein sequence ID" value="KAJ0225509.1"/>
    <property type="molecule type" value="Genomic_DNA"/>
</dbReference>
<dbReference type="PANTHER" id="PTHR31973:SF190">
    <property type="entry name" value="MULE TRANSPOSASE DOMAIN-CONTAINING PROTEIN"/>
    <property type="match status" value="1"/>
</dbReference>
<dbReference type="Pfam" id="PF10551">
    <property type="entry name" value="MULE"/>
    <property type="match status" value="1"/>
</dbReference>
<keyword evidence="3" id="KW-1185">Reference proteome</keyword>
<comment type="caution">
    <text evidence="2">The sequence shown here is derived from an EMBL/GenBank/DDBJ whole genome shotgun (WGS) entry which is preliminary data.</text>
</comment>
<evidence type="ECO:0000259" key="1">
    <source>
        <dbReference type="Pfam" id="PF10551"/>
    </source>
</evidence>
<feature type="domain" description="MULE transposase" evidence="1">
    <location>
        <begin position="300"/>
        <end position="371"/>
    </location>
</feature>
<accession>A0A9R1WKL0</accession>
<dbReference type="PANTHER" id="PTHR31973">
    <property type="entry name" value="POLYPROTEIN, PUTATIVE-RELATED"/>
    <property type="match status" value="1"/>
</dbReference>
<evidence type="ECO:0000313" key="3">
    <source>
        <dbReference type="Proteomes" id="UP000235145"/>
    </source>
</evidence>
<organism evidence="2 3">
    <name type="scientific">Lactuca sativa</name>
    <name type="common">Garden lettuce</name>
    <dbReference type="NCBI Taxonomy" id="4236"/>
    <lineage>
        <taxon>Eukaryota</taxon>
        <taxon>Viridiplantae</taxon>
        <taxon>Streptophyta</taxon>
        <taxon>Embryophyta</taxon>
        <taxon>Tracheophyta</taxon>
        <taxon>Spermatophyta</taxon>
        <taxon>Magnoliopsida</taxon>
        <taxon>eudicotyledons</taxon>
        <taxon>Gunneridae</taxon>
        <taxon>Pentapetalae</taxon>
        <taxon>asterids</taxon>
        <taxon>campanulids</taxon>
        <taxon>Asterales</taxon>
        <taxon>Asteraceae</taxon>
        <taxon>Cichorioideae</taxon>
        <taxon>Cichorieae</taxon>
        <taxon>Lactucinae</taxon>
        <taxon>Lactuca</taxon>
    </lineage>
</organism>
<dbReference type="AlphaFoldDB" id="A0A9R1WKL0"/>
<gene>
    <name evidence="2" type="ORF">LSAT_V11C100010170</name>
</gene>
<proteinExistence type="predicted"/>
<name>A0A9R1WKL0_LACSA</name>
<evidence type="ECO:0000313" key="2">
    <source>
        <dbReference type="EMBL" id="KAJ0225509.1"/>
    </source>
</evidence>